<dbReference type="Proteomes" id="UP000672602">
    <property type="component" value="Unassembled WGS sequence"/>
</dbReference>
<accession>A0A8J7SN07</accession>
<gene>
    <name evidence="1" type="ORF">KAJ83_09950</name>
</gene>
<dbReference type="RefSeq" id="WP_210681918.1">
    <property type="nucleotide sequence ID" value="NZ_JAGMWN010000004.1"/>
</dbReference>
<sequence>MILVDYSNYLEQQAQYARCLSRMAVHARDQREKERAARLGDAAGEAYTRLWRMREREVTIG</sequence>
<proteinExistence type="predicted"/>
<evidence type="ECO:0000313" key="2">
    <source>
        <dbReference type="Proteomes" id="UP000672602"/>
    </source>
</evidence>
<name>A0A8J7SN07_9PROT</name>
<dbReference type="AlphaFoldDB" id="A0A8J7SN07"/>
<evidence type="ECO:0000313" key="1">
    <source>
        <dbReference type="EMBL" id="MBP5857331.1"/>
    </source>
</evidence>
<comment type="caution">
    <text evidence="1">The sequence shown here is derived from an EMBL/GenBank/DDBJ whole genome shotgun (WGS) entry which is preliminary data.</text>
</comment>
<reference evidence="1" key="1">
    <citation type="submission" date="2021-04" db="EMBL/GenBank/DDBJ databases">
        <authorList>
            <person name="Zhang D.-C."/>
        </authorList>
    </citation>
    <scope>NUCLEOTIDE SEQUENCE</scope>
    <source>
        <strain evidence="1">CGMCC 1.15697</strain>
    </source>
</reference>
<protein>
    <submittedName>
        <fullName evidence="1">Uncharacterized protein</fullName>
    </submittedName>
</protein>
<keyword evidence="2" id="KW-1185">Reference proteome</keyword>
<organism evidence="1 2">
    <name type="scientific">Marivibrio halodurans</name>
    <dbReference type="NCBI Taxonomy" id="2039722"/>
    <lineage>
        <taxon>Bacteria</taxon>
        <taxon>Pseudomonadati</taxon>
        <taxon>Pseudomonadota</taxon>
        <taxon>Alphaproteobacteria</taxon>
        <taxon>Rhodospirillales</taxon>
        <taxon>Rhodospirillaceae</taxon>
        <taxon>Marivibrio</taxon>
    </lineage>
</organism>
<dbReference type="EMBL" id="JAGMWN010000004">
    <property type="protein sequence ID" value="MBP5857331.1"/>
    <property type="molecule type" value="Genomic_DNA"/>
</dbReference>